<dbReference type="InterPro" id="IPR001878">
    <property type="entry name" value="Znf_CCHC"/>
</dbReference>
<keyword evidence="1" id="KW-0862">Zinc</keyword>
<feature type="compositionally biased region" description="Basic and acidic residues" evidence="2">
    <location>
        <begin position="292"/>
        <end position="317"/>
    </location>
</feature>
<dbReference type="GO" id="GO:0008270">
    <property type="term" value="F:zinc ion binding"/>
    <property type="evidence" value="ECO:0007669"/>
    <property type="project" value="UniProtKB-KW"/>
</dbReference>
<protein>
    <recommendedName>
        <fullName evidence="3">CCHC-type domain-containing protein</fullName>
    </recommendedName>
</protein>
<gene>
    <name evidence="4" type="ORF">CEPIT_LOCUS4695</name>
</gene>
<dbReference type="Proteomes" id="UP001152523">
    <property type="component" value="Unassembled WGS sequence"/>
</dbReference>
<sequence length="471" mass="53029">MNRPLDSSRRDEKTGIFREFFGHRKLPYAPPNAGQKLSASSLTSSRAVQSRRRLTLSLTSSASQSCISDTSATHVQPQHSQPPRHQSTAIFHLRPISCHVSAQSSPRHCHATAMIMLTATNYTLWKPRMEDFLSCKDLFYPIEMKGINPDPAKSTEWKKINRKTIGQIRQWIDHSVFHHVAQETDAYALWKKLEDMYQAKTARNKALLMRRLVNMKLKSGTSVAEHTSQFQSLVNQLSCVEMPLGDEMQSLLLLSSLPDSWETLVFTLSNSAPDGKLTMSVVKDALFNEEARRKDMSKDETHALVTENRGRSQEKQQRNSRGKWQSRGKSRGRSLDGWKPSYTCHHCGIEGHMKKNCYKLLEERGKSNSQAKNKGGEAFITISGDVVYCTINDETCLHVSREDTEWVVDTAASYHITPHRYYFTTYKAGDFGAVKMGNSSSSGITGIGDVQIKTSSGSTITLKDVRHVPDL</sequence>
<dbReference type="GO" id="GO:0003676">
    <property type="term" value="F:nucleic acid binding"/>
    <property type="evidence" value="ECO:0007669"/>
    <property type="project" value="InterPro"/>
</dbReference>
<evidence type="ECO:0000313" key="4">
    <source>
        <dbReference type="EMBL" id="CAH9073661.1"/>
    </source>
</evidence>
<dbReference type="EMBL" id="CAMAPF010000024">
    <property type="protein sequence ID" value="CAH9073661.1"/>
    <property type="molecule type" value="Genomic_DNA"/>
</dbReference>
<feature type="compositionally biased region" description="Basic residues" evidence="2">
    <location>
        <begin position="318"/>
        <end position="332"/>
    </location>
</feature>
<dbReference type="PANTHER" id="PTHR47592:SF31">
    <property type="entry name" value="ZINC FINGER, CCHC-TYPE-RELATED"/>
    <property type="match status" value="1"/>
</dbReference>
<reference evidence="4" key="1">
    <citation type="submission" date="2022-07" db="EMBL/GenBank/DDBJ databases">
        <authorList>
            <person name="Macas J."/>
            <person name="Novak P."/>
            <person name="Neumann P."/>
        </authorList>
    </citation>
    <scope>NUCLEOTIDE SEQUENCE</scope>
</reference>
<keyword evidence="5" id="KW-1185">Reference proteome</keyword>
<dbReference type="Pfam" id="PF22936">
    <property type="entry name" value="Pol_BBD"/>
    <property type="match status" value="1"/>
</dbReference>
<keyword evidence="1" id="KW-0479">Metal-binding</keyword>
<evidence type="ECO:0000256" key="1">
    <source>
        <dbReference type="PROSITE-ProRule" id="PRU00047"/>
    </source>
</evidence>
<evidence type="ECO:0000256" key="2">
    <source>
        <dbReference type="SAM" id="MobiDB-lite"/>
    </source>
</evidence>
<feature type="region of interest" description="Disordered" evidence="2">
    <location>
        <begin position="292"/>
        <end position="334"/>
    </location>
</feature>
<evidence type="ECO:0000259" key="3">
    <source>
        <dbReference type="PROSITE" id="PS50158"/>
    </source>
</evidence>
<feature type="domain" description="CCHC-type" evidence="3">
    <location>
        <begin position="344"/>
        <end position="357"/>
    </location>
</feature>
<dbReference type="InterPro" id="IPR054722">
    <property type="entry name" value="PolX-like_BBD"/>
</dbReference>
<dbReference type="AlphaFoldDB" id="A0AAV0CGE0"/>
<name>A0AAV0CGE0_9ASTE</name>
<dbReference type="PROSITE" id="PS50158">
    <property type="entry name" value="ZF_CCHC"/>
    <property type="match status" value="1"/>
</dbReference>
<keyword evidence="1" id="KW-0863">Zinc-finger</keyword>
<dbReference type="Pfam" id="PF14223">
    <property type="entry name" value="Retrotran_gag_2"/>
    <property type="match status" value="1"/>
</dbReference>
<comment type="caution">
    <text evidence="4">The sequence shown here is derived from an EMBL/GenBank/DDBJ whole genome shotgun (WGS) entry which is preliminary data.</text>
</comment>
<proteinExistence type="predicted"/>
<dbReference type="PANTHER" id="PTHR47592">
    <property type="entry name" value="PBF68 PROTEIN"/>
    <property type="match status" value="1"/>
</dbReference>
<organism evidence="4 5">
    <name type="scientific">Cuscuta epithymum</name>
    <dbReference type="NCBI Taxonomy" id="186058"/>
    <lineage>
        <taxon>Eukaryota</taxon>
        <taxon>Viridiplantae</taxon>
        <taxon>Streptophyta</taxon>
        <taxon>Embryophyta</taxon>
        <taxon>Tracheophyta</taxon>
        <taxon>Spermatophyta</taxon>
        <taxon>Magnoliopsida</taxon>
        <taxon>eudicotyledons</taxon>
        <taxon>Gunneridae</taxon>
        <taxon>Pentapetalae</taxon>
        <taxon>asterids</taxon>
        <taxon>lamiids</taxon>
        <taxon>Solanales</taxon>
        <taxon>Convolvulaceae</taxon>
        <taxon>Cuscuteae</taxon>
        <taxon>Cuscuta</taxon>
        <taxon>Cuscuta subgen. Cuscuta</taxon>
    </lineage>
</organism>
<accession>A0AAV0CGE0</accession>
<evidence type="ECO:0000313" key="5">
    <source>
        <dbReference type="Proteomes" id="UP001152523"/>
    </source>
</evidence>